<dbReference type="Proteomes" id="UP000005239">
    <property type="component" value="Unassembled WGS sequence"/>
</dbReference>
<name>A0A2A6CCZ3_PRIPA</name>
<gene>
    <name evidence="1" type="primary">WBGene00281612</name>
</gene>
<reference evidence="2" key="1">
    <citation type="journal article" date="2008" name="Nat. Genet.">
        <title>The Pristionchus pacificus genome provides a unique perspective on nematode lifestyle and parasitism.</title>
        <authorList>
            <person name="Dieterich C."/>
            <person name="Clifton S.W."/>
            <person name="Schuster L.N."/>
            <person name="Chinwalla A."/>
            <person name="Delehaunty K."/>
            <person name="Dinkelacker I."/>
            <person name="Fulton L."/>
            <person name="Fulton R."/>
            <person name="Godfrey J."/>
            <person name="Minx P."/>
            <person name="Mitreva M."/>
            <person name="Roeseler W."/>
            <person name="Tian H."/>
            <person name="Witte H."/>
            <person name="Yang S.P."/>
            <person name="Wilson R.K."/>
            <person name="Sommer R.J."/>
        </authorList>
    </citation>
    <scope>NUCLEOTIDE SEQUENCE [LARGE SCALE GENOMIC DNA]</scope>
    <source>
        <strain evidence="2">PS312</strain>
    </source>
</reference>
<accession>A0A8R1Z7Z5</accession>
<protein>
    <submittedName>
        <fullName evidence="1">Uncharacterized protein</fullName>
    </submittedName>
</protein>
<dbReference type="AlphaFoldDB" id="A0A2A6CCZ3"/>
<reference evidence="1" key="2">
    <citation type="submission" date="2022-06" db="UniProtKB">
        <authorList>
            <consortium name="EnsemblMetazoa"/>
        </authorList>
    </citation>
    <scope>IDENTIFICATION</scope>
    <source>
        <strain evidence="1">PS312</strain>
    </source>
</reference>
<dbReference type="EnsemblMetazoa" id="PPA43243.1">
    <property type="protein sequence ID" value="PPA43243.1"/>
    <property type="gene ID" value="WBGene00281612"/>
</dbReference>
<accession>A0A2A6CCZ3</accession>
<sequence>MPSTKMPNPFTATPLDRAHHACPSWNGVVTVVRDNQYPSYRTSWMTAHTMRTTMKMGIWSTGRLTPGTIGTRPEQGYGNRVMVSIEHLKRFLEPF</sequence>
<keyword evidence="2" id="KW-1185">Reference proteome</keyword>
<proteinExistence type="predicted"/>
<organism evidence="1 2">
    <name type="scientific">Pristionchus pacificus</name>
    <name type="common">Parasitic nematode worm</name>
    <dbReference type="NCBI Taxonomy" id="54126"/>
    <lineage>
        <taxon>Eukaryota</taxon>
        <taxon>Metazoa</taxon>
        <taxon>Ecdysozoa</taxon>
        <taxon>Nematoda</taxon>
        <taxon>Chromadorea</taxon>
        <taxon>Rhabditida</taxon>
        <taxon>Rhabditina</taxon>
        <taxon>Diplogasteromorpha</taxon>
        <taxon>Diplogasteroidea</taxon>
        <taxon>Neodiplogasteridae</taxon>
        <taxon>Pristionchus</taxon>
    </lineage>
</organism>
<evidence type="ECO:0000313" key="2">
    <source>
        <dbReference type="Proteomes" id="UP000005239"/>
    </source>
</evidence>
<evidence type="ECO:0000313" key="1">
    <source>
        <dbReference type="EnsemblMetazoa" id="PPA43243.1"/>
    </source>
</evidence>